<evidence type="ECO:0000313" key="2">
    <source>
        <dbReference type="Proteomes" id="UP000609849"/>
    </source>
</evidence>
<dbReference type="EMBL" id="JACRWE010000003">
    <property type="protein sequence ID" value="MBC5996790.1"/>
    <property type="molecule type" value="Genomic_DNA"/>
</dbReference>
<dbReference type="Pfam" id="PF07751">
    <property type="entry name" value="Abi_2"/>
    <property type="match status" value="1"/>
</dbReference>
<dbReference type="InterPro" id="IPR011664">
    <property type="entry name" value="Abi_system_AbiD/AbiF-like"/>
</dbReference>
<organism evidence="1 2">
    <name type="scientific">Romboutsia faecis</name>
    <dbReference type="NCBI Taxonomy" id="2764597"/>
    <lineage>
        <taxon>Bacteria</taxon>
        <taxon>Bacillati</taxon>
        <taxon>Bacillota</taxon>
        <taxon>Clostridia</taxon>
        <taxon>Peptostreptococcales</taxon>
        <taxon>Peptostreptococcaceae</taxon>
        <taxon>Romboutsia</taxon>
    </lineage>
</organism>
<dbReference type="RefSeq" id="WP_153971788.1">
    <property type="nucleotide sequence ID" value="NZ_JACRWE010000003.1"/>
</dbReference>
<gene>
    <name evidence="1" type="ORF">H8923_08465</name>
</gene>
<proteinExistence type="predicted"/>
<evidence type="ECO:0000313" key="1">
    <source>
        <dbReference type="EMBL" id="MBC5996790.1"/>
    </source>
</evidence>
<sequence>MLSTNNTLANIKSKIDELVKDGMMVYNLYFEEQILYRIGFYKTDIYTYYFDTKLHEKKIYFNDSFNIMDIYSLYQFDHELRSLIINLCTCVEMKFKVFISNCIYDISSGKEYLDISNFKNEKHYKDLIYHVNRKRISEDISSHINDNTKYTCNTKLHIYLICELLTFGEISKMYGNLQNGLKKKIIMDNYNNRDVTKSWLYVDGWLKSICDMRNICAHNGKLFDWKNTFKNEISLPRINKYKEYKNQRGSLFSILLVTKLLFEDKYFIESDNTWNLFIDNLDNCINKYTFSCKDFNPLDYMGFPSDWIVRLS</sequence>
<comment type="caution">
    <text evidence="1">The sequence shown here is derived from an EMBL/GenBank/DDBJ whole genome shotgun (WGS) entry which is preliminary data.</text>
</comment>
<accession>A0ABR7JPE1</accession>
<name>A0ABR7JPE1_9FIRM</name>
<reference evidence="1 2" key="1">
    <citation type="submission" date="2020-08" db="EMBL/GenBank/DDBJ databases">
        <authorList>
            <person name="Liu C."/>
            <person name="Sun Q."/>
        </authorList>
    </citation>
    <scope>NUCLEOTIDE SEQUENCE [LARGE SCALE GENOMIC DNA]</scope>
    <source>
        <strain evidence="1 2">NSJ-18</strain>
    </source>
</reference>
<keyword evidence="2" id="KW-1185">Reference proteome</keyword>
<protein>
    <submittedName>
        <fullName evidence="1">Abi family protein</fullName>
    </submittedName>
</protein>
<dbReference type="Proteomes" id="UP000609849">
    <property type="component" value="Unassembled WGS sequence"/>
</dbReference>